<dbReference type="PANTHER" id="PTHR24148:SF64">
    <property type="entry name" value="HETEROKARYON INCOMPATIBILITY DOMAIN-CONTAINING PROTEIN"/>
    <property type="match status" value="1"/>
</dbReference>
<reference evidence="2 3" key="1">
    <citation type="submission" date="2024-09" db="EMBL/GenBank/DDBJ databases">
        <title>Itraconazole resistance in Madurella fahalii resulting from another homologue of gene encoding cytochrome P450 14-alpha sterol demethylase (CYP51).</title>
        <authorList>
            <person name="Yoshioka I."/>
            <person name="Fahal A.H."/>
            <person name="Kaneko S."/>
            <person name="Yaguchi T."/>
        </authorList>
    </citation>
    <scope>NUCLEOTIDE SEQUENCE [LARGE SCALE GENOMIC DNA]</scope>
    <source>
        <strain evidence="2 3">IFM 68171</strain>
    </source>
</reference>
<dbReference type="RefSeq" id="XP_070918890.1">
    <property type="nucleotide sequence ID" value="XM_071062789.1"/>
</dbReference>
<organism evidence="2 3">
    <name type="scientific">Madurella fahalii</name>
    <dbReference type="NCBI Taxonomy" id="1157608"/>
    <lineage>
        <taxon>Eukaryota</taxon>
        <taxon>Fungi</taxon>
        <taxon>Dikarya</taxon>
        <taxon>Ascomycota</taxon>
        <taxon>Pezizomycotina</taxon>
        <taxon>Sordariomycetes</taxon>
        <taxon>Sordariomycetidae</taxon>
        <taxon>Sordariales</taxon>
        <taxon>Sordariales incertae sedis</taxon>
        <taxon>Madurella</taxon>
    </lineage>
</organism>
<evidence type="ECO:0000313" key="2">
    <source>
        <dbReference type="EMBL" id="GAB1317159.1"/>
    </source>
</evidence>
<name>A0ABQ0GHK7_9PEZI</name>
<dbReference type="Proteomes" id="UP001628179">
    <property type="component" value="Unassembled WGS sequence"/>
</dbReference>
<dbReference type="Pfam" id="PF06985">
    <property type="entry name" value="HET"/>
    <property type="match status" value="1"/>
</dbReference>
<dbReference type="PANTHER" id="PTHR24148">
    <property type="entry name" value="ANKYRIN REPEAT DOMAIN-CONTAINING PROTEIN 39 HOMOLOG-RELATED"/>
    <property type="match status" value="1"/>
</dbReference>
<keyword evidence="3" id="KW-1185">Reference proteome</keyword>
<evidence type="ECO:0000313" key="3">
    <source>
        <dbReference type="Proteomes" id="UP001628179"/>
    </source>
</evidence>
<feature type="domain" description="Heterokaryon incompatibility" evidence="1">
    <location>
        <begin position="273"/>
        <end position="439"/>
    </location>
</feature>
<dbReference type="InterPro" id="IPR052895">
    <property type="entry name" value="HetReg/Transcr_Mod"/>
</dbReference>
<dbReference type="InterPro" id="IPR010730">
    <property type="entry name" value="HET"/>
</dbReference>
<proteinExistence type="predicted"/>
<dbReference type="Pfam" id="PF26639">
    <property type="entry name" value="Het-6_barrel"/>
    <property type="match status" value="1"/>
</dbReference>
<dbReference type="GeneID" id="98178112"/>
<sequence>MADNDDAFLQRLEDAMRAAFFPGLTAPPPATKEAEAEVLDKLASRYPTLFGQAARNNLDLNTVPDQLSQLTREWGSPVMSAAQADRLEAMAQRLQELPLNDRDRDSAESIAHSVRQIKNTTNHISQQMSSMIPMLKSMTEFIFSDKLDRLADPSLSATERASSAISVFEEMRNLPGLNDGIAELERAGITGFSDLVNKRLDSFMGRMRDFQQAAQRPTLPDLGNVEEFIYQPLSTPTSIRVLRVEGQPSGSDTNPNCIKLRIEEVDLARNPDFNALSYVWGDHRPPLGQNYSTKRAARCFNILCNGRRMAVTYNLFCFLRRLAAAKEGDPLYSVSSGALWADQLCINQSDNAEKVVQVAMMDRVYSQASTVVSWLGEGDSHTEGAARLLGKLAGIPRSTISRPDFDVAQFVKDTPSGDWLALGAFLARPYFRRAWIVQEIAMAGRLLVVCGEHVVSWEDLVHCSWVLEESKAWTMLSRYVSVFRSVKDQISSALQPLRFGGHLAALLEAQTTIRDSTVPAEHLLLLGKQFDATVPADKFFAMLGLHRRRLGEADSSGLLTVDYSKTVQDVALGFAKYHVQSSGSLGILSLVEDAAYRTPNGNDFPSWLPDPAAPLLPMPFDGVTLRHTTRPRKAPVVKGTSLIVQGRHLDTIAHTAPPFTTLAETDEWSELFTFLLSPPHPGPPNLGPEGKSSTPKLGQALWRTLIAADQSPGSGSTNLDAEFGAWCISLVAGVRNRNRRMLDPMTAETTQQAYRLDDTEFDMLAFGKDAGAILAVPDNGDGESAADAVLRSSELRYDYMEKREAERTARGGARDDAELASRLERALRSAWEVEKDADVFPSPKQVREGLEVLGLFLVEEETAAKREMEHRIDTFKAALGMKLEGRRLFWTKDGRLGMGSVSVKEGDEVWVMDGVRPPVALRRKDGGGFAYIGQTYVFGAMDGKLLQEHGGLVDVVLE</sequence>
<gene>
    <name evidence="2" type="ORF">MFIFM68171_07369</name>
</gene>
<evidence type="ECO:0000259" key="1">
    <source>
        <dbReference type="Pfam" id="PF06985"/>
    </source>
</evidence>
<comment type="caution">
    <text evidence="2">The sequence shown here is derived from an EMBL/GenBank/DDBJ whole genome shotgun (WGS) entry which is preliminary data.</text>
</comment>
<accession>A0ABQ0GHK7</accession>
<dbReference type="EMBL" id="BAAFSV010000004">
    <property type="protein sequence ID" value="GAB1317159.1"/>
    <property type="molecule type" value="Genomic_DNA"/>
</dbReference>
<protein>
    <submittedName>
        <fullName evidence="2">Heterokaryon incompatibility protein-domain-containing protein</fullName>
    </submittedName>
</protein>